<organism evidence="16 17">
    <name type="scientific">Photobacterium profundum 3TCK</name>
    <dbReference type="NCBI Taxonomy" id="314280"/>
    <lineage>
        <taxon>Bacteria</taxon>
        <taxon>Pseudomonadati</taxon>
        <taxon>Pseudomonadota</taxon>
        <taxon>Gammaproteobacteria</taxon>
        <taxon>Vibrionales</taxon>
        <taxon>Vibrionaceae</taxon>
        <taxon>Photobacterium</taxon>
    </lineage>
</organism>
<dbReference type="AlphaFoldDB" id="Q1Z2C1"/>
<dbReference type="GO" id="GO:0009229">
    <property type="term" value="P:thiamine diphosphate biosynthetic process"/>
    <property type="evidence" value="ECO:0007669"/>
    <property type="project" value="UniProtKB-UniRule"/>
</dbReference>
<dbReference type="SFLD" id="SFLDG01114">
    <property type="entry name" value="phosphomethylpyrimidine_syntha"/>
    <property type="match status" value="1"/>
</dbReference>
<evidence type="ECO:0000256" key="3">
    <source>
        <dbReference type="ARBA" id="ARBA00022485"/>
    </source>
</evidence>
<evidence type="ECO:0000256" key="13">
    <source>
        <dbReference type="HAMAP-Rule" id="MF_00089"/>
    </source>
</evidence>
<evidence type="ECO:0000313" key="16">
    <source>
        <dbReference type="EMBL" id="EAS42771.1"/>
    </source>
</evidence>
<dbReference type="GO" id="GO:0008270">
    <property type="term" value="F:zinc ion binding"/>
    <property type="evidence" value="ECO:0007669"/>
    <property type="project" value="UniProtKB-UniRule"/>
</dbReference>
<evidence type="ECO:0000256" key="5">
    <source>
        <dbReference type="ARBA" id="ARBA00022723"/>
    </source>
</evidence>
<dbReference type="PANTHER" id="PTHR30557:SF1">
    <property type="entry name" value="PHOSPHOMETHYLPYRIMIDINE SYNTHASE, CHLOROPLASTIC"/>
    <property type="match status" value="1"/>
</dbReference>
<feature type="binding site" evidence="13">
    <location>
        <position position="242"/>
    </location>
    <ligand>
        <name>substrate</name>
    </ligand>
</feature>
<comment type="function">
    <text evidence="1 13">Catalyzes the synthesis of the hydroxymethylpyrimidine phosphate (HMP-P) moiety of thiamine from aminoimidazole ribotide (AIR) in a radical S-adenosyl-L-methionine (SAM)-dependent reaction.</text>
</comment>
<keyword evidence="7 13" id="KW-0784">Thiamine biosynthesis</keyword>
<evidence type="ECO:0000256" key="2">
    <source>
        <dbReference type="ARBA" id="ARBA00004948"/>
    </source>
</evidence>
<dbReference type="FunFam" id="3.20.20.540:FF:000001">
    <property type="entry name" value="Phosphomethylpyrimidine synthase"/>
    <property type="match status" value="1"/>
</dbReference>
<dbReference type="SFLD" id="SFLDF00407">
    <property type="entry name" value="phosphomethylpyrimidine_syntha"/>
    <property type="match status" value="1"/>
</dbReference>
<dbReference type="GO" id="GO:0005829">
    <property type="term" value="C:cytosol"/>
    <property type="evidence" value="ECO:0007669"/>
    <property type="project" value="TreeGrafter"/>
</dbReference>
<comment type="cofactor">
    <cofactor evidence="13">
        <name>[4Fe-4S] cluster</name>
        <dbReference type="ChEBI" id="CHEBI:49883"/>
    </cofactor>
    <text evidence="13">Binds 1 [4Fe-4S] cluster per subunit. The cluster is coordinated with 3 cysteines and an exchangeable S-adenosyl-L-methionine.</text>
</comment>
<feature type="binding site" evidence="13">
    <location>
        <position position="440"/>
    </location>
    <ligand>
        <name>Zn(2+)</name>
        <dbReference type="ChEBI" id="CHEBI:29105"/>
    </ligand>
</feature>
<feature type="binding site" evidence="13">
    <location>
        <position position="592"/>
    </location>
    <ligand>
        <name>[4Fe-4S] cluster</name>
        <dbReference type="ChEBI" id="CHEBI:49883"/>
        <note>4Fe-4S-S-AdoMet</note>
    </ligand>
</feature>
<keyword evidence="10 13" id="KW-0456">Lyase</keyword>
<dbReference type="GO" id="GO:0009228">
    <property type="term" value="P:thiamine biosynthetic process"/>
    <property type="evidence" value="ECO:0007669"/>
    <property type="project" value="UniProtKB-UniRule"/>
</dbReference>
<evidence type="ECO:0000256" key="4">
    <source>
        <dbReference type="ARBA" id="ARBA00022691"/>
    </source>
</evidence>
<dbReference type="GO" id="GO:0070284">
    <property type="term" value="F:phosphomethylpyrimidine synthase activity"/>
    <property type="evidence" value="ECO:0007669"/>
    <property type="project" value="UniProtKB-EC"/>
</dbReference>
<evidence type="ECO:0000256" key="14">
    <source>
        <dbReference type="SAM" id="MobiDB-lite"/>
    </source>
</evidence>
<dbReference type="EMBL" id="AAPH01000017">
    <property type="protein sequence ID" value="EAS42771.1"/>
    <property type="molecule type" value="Genomic_DNA"/>
</dbReference>
<dbReference type="NCBIfam" id="TIGR00190">
    <property type="entry name" value="thiC"/>
    <property type="match status" value="1"/>
</dbReference>
<feature type="binding site" evidence="13">
    <location>
        <position position="584"/>
    </location>
    <ligand>
        <name>[4Fe-4S] cluster</name>
        <dbReference type="ChEBI" id="CHEBI:49883"/>
        <note>4Fe-4S-S-AdoMet</note>
    </ligand>
</feature>
<feature type="binding site" evidence="13">
    <location>
        <position position="463"/>
    </location>
    <ligand>
        <name>substrate</name>
    </ligand>
</feature>
<dbReference type="SFLD" id="SFLDS00113">
    <property type="entry name" value="Radical_SAM_Phosphomethylpyrim"/>
    <property type="match status" value="1"/>
</dbReference>
<dbReference type="Gene3D" id="3.20.20.540">
    <property type="entry name" value="Radical SAM ThiC family, central domain"/>
    <property type="match status" value="1"/>
</dbReference>
<comment type="similarity">
    <text evidence="12 13">Belongs to the ThiC family.</text>
</comment>
<name>Q1Z2C1_9GAMM</name>
<feature type="binding site" evidence="13">
    <location>
        <position position="271"/>
    </location>
    <ligand>
        <name>substrate</name>
    </ligand>
</feature>
<evidence type="ECO:0000256" key="10">
    <source>
        <dbReference type="ARBA" id="ARBA00023239"/>
    </source>
</evidence>
<dbReference type="InterPro" id="IPR025747">
    <property type="entry name" value="ThiC-associated_dom"/>
</dbReference>
<dbReference type="HAMAP" id="MF_00089">
    <property type="entry name" value="ThiC"/>
    <property type="match status" value="1"/>
</dbReference>
<keyword evidence="4 13" id="KW-0949">S-adenosyl-L-methionine</keyword>
<comment type="pathway">
    <text evidence="2 13">Cofactor biosynthesis; thiamine diphosphate biosynthesis.</text>
</comment>
<keyword evidence="6 13" id="KW-0862">Zinc</keyword>
<feature type="binding site" evidence="13">
    <location>
        <position position="300"/>
    </location>
    <ligand>
        <name>substrate</name>
    </ligand>
</feature>
<feature type="binding site" evidence="13">
    <location>
        <position position="436"/>
    </location>
    <ligand>
        <name>substrate</name>
    </ligand>
</feature>
<dbReference type="UniPathway" id="UPA00060"/>
<dbReference type="InterPro" id="IPR037509">
    <property type="entry name" value="ThiC"/>
</dbReference>
<dbReference type="InterPro" id="IPR038521">
    <property type="entry name" value="ThiC/Bza_core_dom"/>
</dbReference>
<dbReference type="GO" id="GO:0051539">
    <property type="term" value="F:4 iron, 4 sulfur cluster binding"/>
    <property type="evidence" value="ECO:0007669"/>
    <property type="project" value="UniProtKB-KW"/>
</dbReference>
<comment type="subunit">
    <text evidence="13">Homodimer.</text>
</comment>
<keyword evidence="5 13" id="KW-0479">Metal-binding</keyword>
<evidence type="ECO:0000256" key="6">
    <source>
        <dbReference type="ARBA" id="ARBA00022833"/>
    </source>
</evidence>
<evidence type="ECO:0000313" key="17">
    <source>
        <dbReference type="Proteomes" id="UP000003789"/>
    </source>
</evidence>
<evidence type="ECO:0000256" key="9">
    <source>
        <dbReference type="ARBA" id="ARBA00023014"/>
    </source>
</evidence>
<keyword evidence="3 13" id="KW-0004">4Fe-4S</keyword>
<dbReference type="Proteomes" id="UP000003789">
    <property type="component" value="Unassembled WGS sequence"/>
</dbReference>
<gene>
    <name evidence="13" type="primary">thiC</name>
    <name evidence="16" type="ORF">P3TCK_22755</name>
</gene>
<evidence type="ECO:0000256" key="8">
    <source>
        <dbReference type="ARBA" id="ARBA00023004"/>
    </source>
</evidence>
<proteinExistence type="inferred from homology"/>
<evidence type="ECO:0000256" key="7">
    <source>
        <dbReference type="ARBA" id="ARBA00022977"/>
    </source>
</evidence>
<dbReference type="NCBIfam" id="NF009895">
    <property type="entry name" value="PRK13352.1"/>
    <property type="match status" value="1"/>
</dbReference>
<protein>
    <recommendedName>
        <fullName evidence="13">Phosphomethylpyrimidine synthase</fullName>
        <ecNumber evidence="13">4.1.99.17</ecNumber>
    </recommendedName>
    <alternativeName>
        <fullName evidence="13">Hydroxymethylpyrimidine phosphate synthase</fullName>
        <shortName evidence="13">HMP-P synthase</shortName>
        <shortName evidence="13">HMP-phosphate synthase</shortName>
        <shortName evidence="13">HMPP synthase</shortName>
    </alternativeName>
    <alternativeName>
        <fullName evidence="13">Thiamine biosynthesis protein ThiC</fullName>
    </alternativeName>
</protein>
<feature type="binding site" evidence="13">
    <location>
        <position position="504"/>
    </location>
    <ligand>
        <name>Zn(2+)</name>
        <dbReference type="ChEBI" id="CHEBI:29105"/>
    </ligand>
</feature>
<feature type="domain" description="ThiC-associated" evidence="15">
    <location>
        <begin position="29"/>
        <end position="110"/>
    </location>
</feature>
<feature type="binding site" evidence="13">
    <location>
        <begin position="356"/>
        <end position="358"/>
    </location>
    <ligand>
        <name>substrate</name>
    </ligand>
</feature>
<comment type="catalytic activity">
    <reaction evidence="11 13">
        <text>5-amino-1-(5-phospho-beta-D-ribosyl)imidazole + S-adenosyl-L-methionine = 4-amino-2-methyl-5-(phosphooxymethyl)pyrimidine + CO + 5'-deoxyadenosine + formate + L-methionine + 3 H(+)</text>
        <dbReference type="Rhea" id="RHEA:24840"/>
        <dbReference type="ChEBI" id="CHEBI:15378"/>
        <dbReference type="ChEBI" id="CHEBI:15740"/>
        <dbReference type="ChEBI" id="CHEBI:17245"/>
        <dbReference type="ChEBI" id="CHEBI:17319"/>
        <dbReference type="ChEBI" id="CHEBI:57844"/>
        <dbReference type="ChEBI" id="CHEBI:58354"/>
        <dbReference type="ChEBI" id="CHEBI:59789"/>
        <dbReference type="ChEBI" id="CHEBI:137981"/>
        <dbReference type="EC" id="4.1.99.17"/>
    </reaction>
</comment>
<keyword evidence="9 13" id="KW-0411">Iron-sulfur</keyword>
<sequence>MDTEEFAMSIRKQARLEAKQFIDSLTAQPFPNSQKVYVQGSRADIQVPMREISLADSLVGGSKKDPILEPNEPIRVYDTSGFYTDPNQPVNIYDGLEKVRSGWIEERGDTVLLEESNSVYTKERLSDETLDELRFDARIQARQAAEGHCVTQLHYARKGIVTPEMEYIAIRENMGRAKYADEVLNQQHPGINFGANLPPEITPEFVRKEVAEGRAIIPANINHPESEPMIIGRNFLVKVNANIGNSAVSSSIEEEVEKLVWSTRWGGDTVMDLSTGRNIHETREWIIRNSPVPIGTVPMYQAQEKVNGIAENLNWDVFRDTLLEQAEQGVDYFTIHAGVLLRYVPMTAKRVTGIVSRGGSIMAKWCLAHHEESFLYMHFREICEICAQYDISLSLGDGLRPGSVADANDEAQFSELRTLGELTKIAWEYDVQVMIEGPGHVPMHMIKENMDEQLEHCHEAPFYTLGPLTTDIAPGYDHITSGIGAAIIGWYGCAMLCYVTPKEHLGLPNKDDVKVGLITYKLCAHAADLAKGHPGAQVRDNALSKARFEFRWEDQFNLGLDPDTARAYHDETLPQESGKVAHFCSMCGPKFCSMKISQEVRDYAKGLEENGDIAIKLLDNPLEGMQQKSDEFRSRGSELYHPVQEEI</sequence>
<feature type="binding site" evidence="13">
    <location>
        <position position="587"/>
    </location>
    <ligand>
        <name>[4Fe-4S] cluster</name>
        <dbReference type="ChEBI" id="CHEBI:49883"/>
        <note>4Fe-4S-S-AdoMet</note>
    </ligand>
</feature>
<reference evidence="16 17" key="1">
    <citation type="submission" date="2006-03" db="EMBL/GenBank/DDBJ databases">
        <authorList>
            <person name="Bartlett D.H."/>
            <person name="Valle G."/>
            <person name="Lauro F.M."/>
            <person name="Vezzi A."/>
            <person name="Simonato F."/>
            <person name="Eloe E."/>
            <person name="Vitulo N."/>
            <person name="Stratton T.K."/>
            <person name="D'angelo M."/>
            <person name="Ferriera S."/>
            <person name="Johnson J."/>
            <person name="Kravitz S."/>
            <person name="Beeson K."/>
            <person name="Sutton G."/>
            <person name="Rogers Y."/>
            <person name="Friedman R."/>
            <person name="Frazier M."/>
            <person name="Venter J.C."/>
        </authorList>
    </citation>
    <scope>NUCLEOTIDE SEQUENCE [LARGE SCALE GENOMIC DNA]</scope>
    <source>
        <strain evidence="16 17">3TCK</strain>
    </source>
</reference>
<dbReference type="Gene3D" id="6.10.250.620">
    <property type="match status" value="1"/>
</dbReference>
<evidence type="ECO:0000256" key="12">
    <source>
        <dbReference type="ARBA" id="ARBA00061546"/>
    </source>
</evidence>
<dbReference type="Pfam" id="PF13667">
    <property type="entry name" value="ThiC-associated"/>
    <property type="match status" value="1"/>
</dbReference>
<keyword evidence="8 13" id="KW-0408">Iron</keyword>
<dbReference type="PANTHER" id="PTHR30557">
    <property type="entry name" value="THIAMINE BIOSYNTHESIS PROTEIN THIC"/>
    <property type="match status" value="1"/>
</dbReference>
<dbReference type="InterPro" id="IPR002817">
    <property type="entry name" value="ThiC/BzaA/B"/>
</dbReference>
<dbReference type="NCBIfam" id="NF006763">
    <property type="entry name" value="PRK09284.1"/>
    <property type="match status" value="1"/>
</dbReference>
<feature type="region of interest" description="Disordered" evidence="14">
    <location>
        <begin position="628"/>
        <end position="647"/>
    </location>
</feature>
<evidence type="ECO:0000259" key="15">
    <source>
        <dbReference type="Pfam" id="PF13667"/>
    </source>
</evidence>
<feature type="compositionally biased region" description="Basic and acidic residues" evidence="14">
    <location>
        <begin position="628"/>
        <end position="638"/>
    </location>
</feature>
<comment type="caution">
    <text evidence="16">The sequence shown here is derived from an EMBL/GenBank/DDBJ whole genome shotgun (WGS) entry which is preliminary data.</text>
</comment>
<feature type="binding site" evidence="13">
    <location>
        <position position="336"/>
    </location>
    <ligand>
        <name>substrate</name>
    </ligand>
</feature>
<evidence type="ECO:0000256" key="1">
    <source>
        <dbReference type="ARBA" id="ARBA00003175"/>
    </source>
</evidence>
<accession>Q1Z2C1</accession>
<dbReference type="Pfam" id="PF01964">
    <property type="entry name" value="ThiC_Rad_SAM"/>
    <property type="match status" value="1"/>
</dbReference>
<feature type="binding site" evidence="13">
    <location>
        <begin position="397"/>
        <end position="400"/>
    </location>
    <ligand>
        <name>substrate</name>
    </ligand>
</feature>
<dbReference type="EC" id="4.1.99.17" evidence="13"/>
<dbReference type="HOGENOM" id="CLU_013181_2_1_6"/>
<evidence type="ECO:0000256" key="11">
    <source>
        <dbReference type="ARBA" id="ARBA00050218"/>
    </source>
</evidence>